<protein>
    <submittedName>
        <fullName evidence="2">Uncharacterized protein</fullName>
    </submittedName>
</protein>
<name>A0A7X3F5A8_9PSED</name>
<dbReference type="Proteomes" id="UP000440965">
    <property type="component" value="Unassembled WGS sequence"/>
</dbReference>
<evidence type="ECO:0000313" key="3">
    <source>
        <dbReference type="Proteomes" id="UP000440965"/>
    </source>
</evidence>
<reference evidence="2 3" key="1">
    <citation type="submission" date="2019-10" db="EMBL/GenBank/DDBJ databases">
        <title>XDR Pseudomonas monteilii producing IMP-16 from LCR.</title>
        <authorList>
            <person name="Ballaben A."/>
            <person name="Doi Y."/>
        </authorList>
    </citation>
    <scope>NUCLEOTIDE SEQUENCE [LARGE SCALE GENOMIC DNA]</scope>
    <source>
        <strain evidence="2 3">597/14</strain>
    </source>
</reference>
<comment type="caution">
    <text evidence="2">The sequence shown here is derived from an EMBL/GenBank/DDBJ whole genome shotgun (WGS) entry which is preliminary data.</text>
</comment>
<dbReference type="AlphaFoldDB" id="A0A7X3F5A8"/>
<feature type="region of interest" description="Disordered" evidence="1">
    <location>
        <begin position="1"/>
        <end position="23"/>
    </location>
</feature>
<gene>
    <name evidence="2" type="ORF">F9Z43_21035</name>
</gene>
<evidence type="ECO:0000313" key="2">
    <source>
        <dbReference type="EMBL" id="MVF51748.1"/>
    </source>
</evidence>
<accession>A0A7X3F5A8</accession>
<organism evidence="2 3">
    <name type="scientific">Pseudomonas monteilii</name>
    <dbReference type="NCBI Taxonomy" id="76759"/>
    <lineage>
        <taxon>Bacteria</taxon>
        <taxon>Pseudomonadati</taxon>
        <taxon>Pseudomonadota</taxon>
        <taxon>Gammaproteobacteria</taxon>
        <taxon>Pseudomonadales</taxon>
        <taxon>Pseudomonadaceae</taxon>
        <taxon>Pseudomonas</taxon>
    </lineage>
</organism>
<sequence>MCTACRIRTRRRPRPSKQAWPLRGQARSHRSCTCLGTCAVLVGAGLPAKRPALTKVFHRQTDLDQLTPAITRFTPQTQRD</sequence>
<evidence type="ECO:0000256" key="1">
    <source>
        <dbReference type="SAM" id="MobiDB-lite"/>
    </source>
</evidence>
<dbReference type="EMBL" id="WEIK01000022">
    <property type="protein sequence ID" value="MVF51748.1"/>
    <property type="molecule type" value="Genomic_DNA"/>
</dbReference>
<proteinExistence type="predicted"/>